<evidence type="ECO:0000313" key="7">
    <source>
        <dbReference type="Proteomes" id="UP000189580"/>
    </source>
</evidence>
<dbReference type="Gene3D" id="3.40.50.300">
    <property type="entry name" value="P-loop containing nucleotide triphosphate hydrolases"/>
    <property type="match status" value="1"/>
</dbReference>
<keyword evidence="4" id="KW-0067">ATP-binding</keyword>
<dbReference type="GO" id="GO:0006400">
    <property type="term" value="P:tRNA modification"/>
    <property type="evidence" value="ECO:0007669"/>
    <property type="project" value="TreeGrafter"/>
</dbReference>
<comment type="similarity">
    <text evidence="1">Belongs to the IPP transferase family.</text>
</comment>
<dbReference type="InterPro" id="IPR027417">
    <property type="entry name" value="P-loop_NTPase"/>
</dbReference>
<dbReference type="AlphaFoldDB" id="A0A167D6I4"/>
<dbReference type="Gene3D" id="3.30.160.60">
    <property type="entry name" value="Classic Zinc Finger"/>
    <property type="match status" value="1"/>
</dbReference>
<dbReference type="InterPro" id="IPR039657">
    <property type="entry name" value="Dimethylallyltransferase"/>
</dbReference>
<protein>
    <submittedName>
        <fullName evidence="6">Mod5p</fullName>
    </submittedName>
</protein>
<dbReference type="KEGG" id="slb:AWJ20_798"/>
<feature type="compositionally biased region" description="Basic and acidic residues" evidence="5">
    <location>
        <begin position="201"/>
        <end position="214"/>
    </location>
</feature>
<evidence type="ECO:0000256" key="2">
    <source>
        <dbReference type="ARBA" id="ARBA00022679"/>
    </source>
</evidence>
<name>A0A167D6I4_9ASCO</name>
<keyword evidence="2" id="KW-0808">Transferase</keyword>
<dbReference type="Pfam" id="PF01715">
    <property type="entry name" value="IPPT"/>
    <property type="match status" value="1"/>
</dbReference>
<proteinExistence type="inferred from homology"/>
<dbReference type="PANTHER" id="PTHR11088:SF89">
    <property type="entry name" value="TRNA DIMETHYLALLYLTRANSFERASE"/>
    <property type="match status" value="1"/>
</dbReference>
<evidence type="ECO:0000256" key="4">
    <source>
        <dbReference type="ARBA" id="ARBA00022840"/>
    </source>
</evidence>
<evidence type="ECO:0000256" key="5">
    <source>
        <dbReference type="SAM" id="MobiDB-lite"/>
    </source>
</evidence>
<dbReference type="OrthoDB" id="775260at2759"/>
<dbReference type="GO" id="GO:0005739">
    <property type="term" value="C:mitochondrion"/>
    <property type="evidence" value="ECO:0007669"/>
    <property type="project" value="TreeGrafter"/>
</dbReference>
<sequence>MLENGLYDEVKEMYEEFKKIEQRDGPGSVDLERGVWQVIGFKQFLPWLKGEVDSPAGGIDSMKQATRKYATRQTKWIHKKLLPMCQADYAVGDREAALLDATDLSKWNQNVFSRGVQICQDFMNATPGTIPNYSVPLAPAGLEELLKARSAEKAFNSDKWKHHVCEICTRLDSEPCISIGEEAWKTHLNSKRHRLAGRKLQKQEAFEHWKRKQSENPQSNSDLSPNTPKEANVAADEQSEKKQKI</sequence>
<keyword evidence="7" id="KW-1185">Reference proteome</keyword>
<feature type="compositionally biased region" description="Polar residues" evidence="5">
    <location>
        <begin position="215"/>
        <end position="229"/>
    </location>
</feature>
<dbReference type="GO" id="GO:0052381">
    <property type="term" value="F:tRNA dimethylallyltransferase activity"/>
    <property type="evidence" value="ECO:0007669"/>
    <property type="project" value="TreeGrafter"/>
</dbReference>
<reference evidence="6 7" key="1">
    <citation type="submission" date="2016-02" db="EMBL/GenBank/DDBJ databases">
        <title>Complete genome sequence and transcriptome regulation of the pentose utilising yeast Sugiyamaella lignohabitans.</title>
        <authorList>
            <person name="Bellasio M."/>
            <person name="Peymann A."/>
            <person name="Valli M."/>
            <person name="Sipitzky M."/>
            <person name="Graf A."/>
            <person name="Sauer M."/>
            <person name="Marx H."/>
            <person name="Mattanovich D."/>
        </authorList>
    </citation>
    <scope>NUCLEOTIDE SEQUENCE [LARGE SCALE GENOMIC DNA]</scope>
    <source>
        <strain evidence="6 7">CBS 10342</strain>
    </source>
</reference>
<feature type="region of interest" description="Disordered" evidence="5">
    <location>
        <begin position="201"/>
        <end position="245"/>
    </location>
</feature>
<dbReference type="RefSeq" id="XP_018735019.1">
    <property type="nucleotide sequence ID" value="XM_018882762.1"/>
</dbReference>
<dbReference type="GeneID" id="30037869"/>
<dbReference type="PANTHER" id="PTHR11088">
    <property type="entry name" value="TRNA DIMETHYLALLYLTRANSFERASE"/>
    <property type="match status" value="1"/>
</dbReference>
<dbReference type="Proteomes" id="UP000189580">
    <property type="component" value="Chromosome a"/>
</dbReference>
<evidence type="ECO:0000256" key="3">
    <source>
        <dbReference type="ARBA" id="ARBA00022741"/>
    </source>
</evidence>
<evidence type="ECO:0000256" key="1">
    <source>
        <dbReference type="ARBA" id="ARBA00005842"/>
    </source>
</evidence>
<dbReference type="GO" id="GO:0005524">
    <property type="term" value="F:ATP binding"/>
    <property type="evidence" value="ECO:0007669"/>
    <property type="project" value="UniProtKB-KW"/>
</dbReference>
<evidence type="ECO:0000313" key="6">
    <source>
        <dbReference type="EMBL" id="ANB12542.1"/>
    </source>
</evidence>
<keyword evidence="3" id="KW-0547">Nucleotide-binding</keyword>
<gene>
    <name evidence="6" type="primary">MOD5</name>
    <name evidence="6" type="ORF">AWJ20_798</name>
</gene>
<accession>A0A167D6I4</accession>
<organism evidence="6 7">
    <name type="scientific">Sugiyamaella lignohabitans</name>
    <dbReference type="NCBI Taxonomy" id="796027"/>
    <lineage>
        <taxon>Eukaryota</taxon>
        <taxon>Fungi</taxon>
        <taxon>Dikarya</taxon>
        <taxon>Ascomycota</taxon>
        <taxon>Saccharomycotina</taxon>
        <taxon>Dipodascomycetes</taxon>
        <taxon>Dipodascales</taxon>
        <taxon>Trichomonascaceae</taxon>
        <taxon>Sugiyamaella</taxon>
    </lineage>
</organism>
<dbReference type="EMBL" id="CP014501">
    <property type="protein sequence ID" value="ANB12542.1"/>
    <property type="molecule type" value="Genomic_DNA"/>
</dbReference>